<dbReference type="Proteomes" id="UP000275394">
    <property type="component" value="Unassembled WGS sequence"/>
</dbReference>
<dbReference type="RefSeq" id="WP_123713613.1">
    <property type="nucleotide sequence ID" value="NZ_RKHR01000006.1"/>
</dbReference>
<feature type="region of interest" description="Disordered" evidence="2">
    <location>
        <begin position="161"/>
        <end position="182"/>
    </location>
</feature>
<keyword evidence="1" id="KW-0175">Coiled coil</keyword>
<feature type="chain" id="PRO_5018044571" description="Spy/CpxP family protein refolding chaperone" evidence="3">
    <location>
        <begin position="23"/>
        <end position="182"/>
    </location>
</feature>
<feature type="signal peptide" evidence="3">
    <location>
        <begin position="1"/>
        <end position="22"/>
    </location>
</feature>
<keyword evidence="5" id="KW-1185">Reference proteome</keyword>
<feature type="region of interest" description="Disordered" evidence="2">
    <location>
        <begin position="82"/>
        <end position="113"/>
    </location>
</feature>
<feature type="compositionally biased region" description="Basic residues" evidence="2">
    <location>
        <begin position="170"/>
        <end position="182"/>
    </location>
</feature>
<dbReference type="PANTHER" id="PTHR38102:SF1">
    <property type="entry name" value="PERIPLASMIC CHAPERONE SPY"/>
    <property type="match status" value="1"/>
</dbReference>
<protein>
    <recommendedName>
        <fullName evidence="6">Spy/CpxP family protein refolding chaperone</fullName>
    </recommendedName>
</protein>
<evidence type="ECO:0000313" key="5">
    <source>
        <dbReference type="Proteomes" id="UP000275394"/>
    </source>
</evidence>
<evidence type="ECO:0000256" key="2">
    <source>
        <dbReference type="SAM" id="MobiDB-lite"/>
    </source>
</evidence>
<dbReference type="GO" id="GO:0051082">
    <property type="term" value="F:unfolded protein binding"/>
    <property type="evidence" value="ECO:0007669"/>
    <property type="project" value="TreeGrafter"/>
</dbReference>
<evidence type="ECO:0000256" key="3">
    <source>
        <dbReference type="SAM" id="SignalP"/>
    </source>
</evidence>
<gene>
    <name evidence="4" type="ORF">EDC56_3290</name>
</gene>
<dbReference type="EMBL" id="RKHR01000006">
    <property type="protein sequence ID" value="ROR99050.1"/>
    <property type="molecule type" value="Genomic_DNA"/>
</dbReference>
<dbReference type="InterPro" id="IPR052211">
    <property type="entry name" value="Cpx_auxiliary_protein"/>
</dbReference>
<proteinExistence type="predicted"/>
<organism evidence="4 5">
    <name type="scientific">Sinobacterium caligoides</name>
    <dbReference type="NCBI Taxonomy" id="933926"/>
    <lineage>
        <taxon>Bacteria</taxon>
        <taxon>Pseudomonadati</taxon>
        <taxon>Pseudomonadota</taxon>
        <taxon>Gammaproteobacteria</taxon>
        <taxon>Cellvibrionales</taxon>
        <taxon>Spongiibacteraceae</taxon>
        <taxon>Sinobacterium</taxon>
    </lineage>
</organism>
<dbReference type="GO" id="GO:0030288">
    <property type="term" value="C:outer membrane-bounded periplasmic space"/>
    <property type="evidence" value="ECO:0007669"/>
    <property type="project" value="TreeGrafter"/>
</dbReference>
<dbReference type="AlphaFoldDB" id="A0A3N2DGX3"/>
<dbReference type="PANTHER" id="PTHR38102">
    <property type="entry name" value="PERIPLASMIC CHAPERONE SPY"/>
    <property type="match status" value="1"/>
</dbReference>
<accession>A0A3N2DGX3</accession>
<feature type="compositionally biased region" description="Basic and acidic residues" evidence="2">
    <location>
        <begin position="88"/>
        <end position="103"/>
    </location>
</feature>
<evidence type="ECO:0000256" key="1">
    <source>
        <dbReference type="SAM" id="Coils"/>
    </source>
</evidence>
<feature type="coiled-coil region" evidence="1">
    <location>
        <begin position="41"/>
        <end position="68"/>
    </location>
</feature>
<comment type="caution">
    <text evidence="4">The sequence shown here is derived from an EMBL/GenBank/DDBJ whole genome shotgun (WGS) entry which is preliminary data.</text>
</comment>
<keyword evidence="3" id="KW-0732">Signal</keyword>
<evidence type="ECO:0008006" key="6">
    <source>
        <dbReference type="Google" id="ProtNLM"/>
    </source>
</evidence>
<dbReference type="Gene3D" id="1.20.120.1490">
    <property type="match status" value="1"/>
</dbReference>
<name>A0A3N2DGX3_9GAMM</name>
<evidence type="ECO:0000313" key="4">
    <source>
        <dbReference type="EMBL" id="ROR99050.1"/>
    </source>
</evidence>
<sequence length="182" mass="21252">MKKTLTALLMTAVVATPIFAVAGTSADGAKHHGLMHKLELNEQQKKQMKEVMKDNRESKQRYMKLQQQETVKKLQGFLSPEQVAQVEQRMEQRRQHHQKQEKSQHHRGERFKALNLTAEQQVQVKKLMKENRAERQQAMKLQRAEHEAKFAKLLTAEQMETFKAQETKRAQHRHDKAAKHGS</sequence>
<reference evidence="4 5" key="1">
    <citation type="submission" date="2018-11" db="EMBL/GenBank/DDBJ databases">
        <title>Genomic Encyclopedia of Type Strains, Phase IV (KMG-IV): sequencing the most valuable type-strain genomes for metagenomic binning, comparative biology and taxonomic classification.</title>
        <authorList>
            <person name="Goeker M."/>
        </authorList>
    </citation>
    <scope>NUCLEOTIDE SEQUENCE [LARGE SCALE GENOMIC DNA]</scope>
    <source>
        <strain evidence="4 5">DSM 100316</strain>
    </source>
</reference>